<protein>
    <submittedName>
        <fullName evidence="10">FAD-dependent oxidoreductase</fullName>
    </submittedName>
</protein>
<evidence type="ECO:0000256" key="7">
    <source>
        <dbReference type="SAM" id="MobiDB-lite"/>
    </source>
</evidence>
<dbReference type="GO" id="GO:0016491">
    <property type="term" value="F:oxidoreductase activity"/>
    <property type="evidence" value="ECO:0007669"/>
    <property type="project" value="UniProtKB-KW"/>
</dbReference>
<dbReference type="Pfam" id="PF02852">
    <property type="entry name" value="Pyr_redox_dim"/>
    <property type="match status" value="1"/>
</dbReference>
<evidence type="ECO:0000259" key="8">
    <source>
        <dbReference type="Pfam" id="PF02852"/>
    </source>
</evidence>
<keyword evidence="6" id="KW-0676">Redox-active center</keyword>
<comment type="similarity">
    <text evidence="2">Belongs to the class-III pyridine nucleotide-disulfide oxidoreductase family.</text>
</comment>
<evidence type="ECO:0000256" key="3">
    <source>
        <dbReference type="ARBA" id="ARBA00022630"/>
    </source>
</evidence>
<evidence type="ECO:0000313" key="10">
    <source>
        <dbReference type="EMBL" id="UWM53506.1"/>
    </source>
</evidence>
<dbReference type="SUPFAM" id="SSF55424">
    <property type="entry name" value="FAD/NAD-linked reductases, dimerisation (C-terminal) domain"/>
    <property type="match status" value="1"/>
</dbReference>
<dbReference type="GeneID" id="74943822"/>
<comment type="cofactor">
    <cofactor evidence="1">
        <name>FAD</name>
        <dbReference type="ChEBI" id="CHEBI:57692"/>
    </cofactor>
</comment>
<dbReference type="EMBL" id="CP104003">
    <property type="protein sequence ID" value="UWM53506.1"/>
    <property type="molecule type" value="Genomic_DNA"/>
</dbReference>
<name>A0A9E7U7E7_9EURY</name>
<organism evidence="10 11">
    <name type="scientific">Salinirubellus salinus</name>
    <dbReference type="NCBI Taxonomy" id="1364945"/>
    <lineage>
        <taxon>Archaea</taxon>
        <taxon>Methanobacteriati</taxon>
        <taxon>Methanobacteriota</taxon>
        <taxon>Stenosarchaea group</taxon>
        <taxon>Halobacteria</taxon>
        <taxon>Halobacteriales</taxon>
        <taxon>Natronomonadaceae</taxon>
        <taxon>Salinirubellus</taxon>
    </lineage>
</organism>
<dbReference type="SUPFAM" id="SSF51905">
    <property type="entry name" value="FAD/NAD(P)-binding domain"/>
    <property type="match status" value="1"/>
</dbReference>
<dbReference type="Gene3D" id="3.50.50.60">
    <property type="entry name" value="FAD/NAD(P)-binding domain"/>
    <property type="match status" value="2"/>
</dbReference>
<dbReference type="InterPro" id="IPR016156">
    <property type="entry name" value="FAD/NAD-linked_Rdtase_dimer_sf"/>
</dbReference>
<dbReference type="InterPro" id="IPR004099">
    <property type="entry name" value="Pyr_nucl-diS_OxRdtase_dimer"/>
</dbReference>
<reference evidence="10" key="1">
    <citation type="submission" date="2022-09" db="EMBL/GenBank/DDBJ databases">
        <title>Diverse halophilic archaea isolated from saline environments.</title>
        <authorList>
            <person name="Cui H.-L."/>
        </authorList>
    </citation>
    <scope>NUCLEOTIDE SEQUENCE</scope>
    <source>
        <strain evidence="10">ZS-35-S2</strain>
    </source>
</reference>
<evidence type="ECO:0000256" key="4">
    <source>
        <dbReference type="ARBA" id="ARBA00022827"/>
    </source>
</evidence>
<evidence type="ECO:0000313" key="11">
    <source>
        <dbReference type="Proteomes" id="UP001057580"/>
    </source>
</evidence>
<dbReference type="InterPro" id="IPR050260">
    <property type="entry name" value="FAD-bd_OxRdtase"/>
</dbReference>
<dbReference type="PANTHER" id="PTHR43429">
    <property type="entry name" value="PYRIDINE NUCLEOTIDE-DISULFIDE OXIDOREDUCTASE DOMAIN-CONTAINING"/>
    <property type="match status" value="1"/>
</dbReference>
<sequence length="468" mass="48835">MTEPLVVIGGDAAGMSAASKTKRDDPDREVIVFEKGEWVSYGACGLPYYVKGDIESLEDLVSVPAESFVEERGIDLRTNHEVTSIDTEARTVTVAGPDGEFEQSYGDLLVATGARAVEPPFEGMGLDGVFTLHDMEMAASVRRALGLDAPGSRQEGDGPRGDASADGAPESVAIVGGGYIGIEMAEAFREHDLDVHVFEMLPHTLQPFGAEAAATVEEHLVEQGVDLHLDTAVDGFVGDERVEAVAVGDEEVPVDLVLVGVGVRPNVELAEAAGIETGPTGAIATDQYGRTNVDHVYAAGDVAEATNAVTGEPDHVPLALTANRAGRAIGATLGGEPTPVGEIVGTAVVKAFDLEVARAGLVDEAEAREAGFDPVSITIEAESRAHYYPGGSSIQVTMLGDRGTGRLLGASMVGREGVAKRIDTVATALHTELSVERVSMLDLSYAPPFSPVWDPVLTAAKVLAGKLE</sequence>
<feature type="domain" description="Pyridine nucleotide-disulphide oxidoreductase dimerisation" evidence="8">
    <location>
        <begin position="348"/>
        <end position="451"/>
    </location>
</feature>
<evidence type="ECO:0000256" key="2">
    <source>
        <dbReference type="ARBA" id="ARBA00009130"/>
    </source>
</evidence>
<evidence type="ECO:0000256" key="1">
    <source>
        <dbReference type="ARBA" id="ARBA00001974"/>
    </source>
</evidence>
<dbReference type="RefSeq" id="WP_260592500.1">
    <property type="nucleotide sequence ID" value="NZ_CP104003.1"/>
</dbReference>
<keyword evidence="11" id="KW-1185">Reference proteome</keyword>
<dbReference type="Proteomes" id="UP001057580">
    <property type="component" value="Chromosome"/>
</dbReference>
<feature type="domain" description="FAD/NAD(P)-binding" evidence="9">
    <location>
        <begin position="5"/>
        <end position="319"/>
    </location>
</feature>
<dbReference type="PANTHER" id="PTHR43429:SF1">
    <property type="entry name" value="NAD(P)H SULFUR OXIDOREDUCTASE (COA-DEPENDENT)"/>
    <property type="match status" value="1"/>
</dbReference>
<gene>
    <name evidence="10" type="ORF">N0B31_15330</name>
</gene>
<dbReference type="KEGG" id="ssai:N0B31_15330"/>
<evidence type="ECO:0000259" key="9">
    <source>
        <dbReference type="Pfam" id="PF07992"/>
    </source>
</evidence>
<dbReference type="PRINTS" id="PR00368">
    <property type="entry name" value="FADPNR"/>
</dbReference>
<proteinExistence type="inferred from homology"/>
<feature type="region of interest" description="Disordered" evidence="7">
    <location>
        <begin position="148"/>
        <end position="168"/>
    </location>
</feature>
<keyword evidence="4" id="KW-0274">FAD</keyword>
<dbReference type="InterPro" id="IPR036188">
    <property type="entry name" value="FAD/NAD-bd_sf"/>
</dbReference>
<evidence type="ECO:0000256" key="6">
    <source>
        <dbReference type="ARBA" id="ARBA00023284"/>
    </source>
</evidence>
<keyword evidence="5" id="KW-0560">Oxidoreductase</keyword>
<dbReference type="PRINTS" id="PR00411">
    <property type="entry name" value="PNDRDTASEI"/>
</dbReference>
<keyword evidence="3" id="KW-0285">Flavoprotein</keyword>
<dbReference type="Pfam" id="PF07992">
    <property type="entry name" value="Pyr_redox_2"/>
    <property type="match status" value="1"/>
</dbReference>
<evidence type="ECO:0000256" key="5">
    <source>
        <dbReference type="ARBA" id="ARBA00023002"/>
    </source>
</evidence>
<dbReference type="InterPro" id="IPR023753">
    <property type="entry name" value="FAD/NAD-binding_dom"/>
</dbReference>
<accession>A0A9E7U7E7</accession>
<dbReference type="AlphaFoldDB" id="A0A9E7U7E7"/>